<protein>
    <submittedName>
        <fullName evidence="1">Uncharacterized protein</fullName>
    </submittedName>
</protein>
<sequence>MTPYNEECNSGFWKGCLQEECWAKCHRKKTERGSPLTLTFKTHCIAWLTI</sequence>
<dbReference type="EMBL" id="HACG01038577">
    <property type="protein sequence ID" value="CEK85442.1"/>
    <property type="molecule type" value="Transcribed_RNA"/>
</dbReference>
<accession>A0A0B7AXW4</accession>
<organism evidence="1">
    <name type="scientific">Arion vulgaris</name>
    <dbReference type="NCBI Taxonomy" id="1028688"/>
    <lineage>
        <taxon>Eukaryota</taxon>
        <taxon>Metazoa</taxon>
        <taxon>Spiralia</taxon>
        <taxon>Lophotrochozoa</taxon>
        <taxon>Mollusca</taxon>
        <taxon>Gastropoda</taxon>
        <taxon>Heterobranchia</taxon>
        <taxon>Euthyneura</taxon>
        <taxon>Panpulmonata</taxon>
        <taxon>Eupulmonata</taxon>
        <taxon>Stylommatophora</taxon>
        <taxon>Helicina</taxon>
        <taxon>Arionoidea</taxon>
        <taxon>Arionidae</taxon>
        <taxon>Arion</taxon>
    </lineage>
</organism>
<evidence type="ECO:0000313" key="1">
    <source>
        <dbReference type="EMBL" id="CEK85442.1"/>
    </source>
</evidence>
<dbReference type="AlphaFoldDB" id="A0A0B7AXW4"/>
<name>A0A0B7AXW4_9EUPU</name>
<proteinExistence type="predicted"/>
<gene>
    <name evidence="1" type="primary">ORF148269</name>
</gene>
<reference evidence="1" key="1">
    <citation type="submission" date="2014-12" db="EMBL/GenBank/DDBJ databases">
        <title>Insight into the proteome of Arion vulgaris.</title>
        <authorList>
            <person name="Aradska J."/>
            <person name="Bulat T."/>
            <person name="Smidak R."/>
            <person name="Sarate P."/>
            <person name="Gangsoo J."/>
            <person name="Sialana F."/>
            <person name="Bilban M."/>
            <person name="Lubec G."/>
        </authorList>
    </citation>
    <scope>NUCLEOTIDE SEQUENCE</scope>
    <source>
        <tissue evidence="1">Skin</tissue>
    </source>
</reference>